<organism evidence="1 2">
    <name type="scientific">Colletotrichum incanum</name>
    <name type="common">Soybean anthracnose fungus</name>
    <dbReference type="NCBI Taxonomy" id="1573173"/>
    <lineage>
        <taxon>Eukaryota</taxon>
        <taxon>Fungi</taxon>
        <taxon>Dikarya</taxon>
        <taxon>Ascomycota</taxon>
        <taxon>Pezizomycotina</taxon>
        <taxon>Sordariomycetes</taxon>
        <taxon>Hypocreomycetidae</taxon>
        <taxon>Glomerellales</taxon>
        <taxon>Glomerellaceae</taxon>
        <taxon>Colletotrichum</taxon>
        <taxon>Colletotrichum spaethianum species complex</taxon>
    </lineage>
</organism>
<comment type="caution">
    <text evidence="1">The sequence shown here is derived from an EMBL/GenBank/DDBJ whole genome shotgun (WGS) entry which is preliminary data.</text>
</comment>
<evidence type="ECO:0000313" key="1">
    <source>
        <dbReference type="EMBL" id="KZL68948.1"/>
    </source>
</evidence>
<accession>A0A166R9J5</accession>
<dbReference type="STRING" id="1573173.A0A166R9J5"/>
<gene>
    <name evidence="1" type="ORF">CI238_09514</name>
</gene>
<protein>
    <submittedName>
        <fullName evidence="1">Uncharacterized protein</fullName>
    </submittedName>
</protein>
<keyword evidence="2" id="KW-1185">Reference proteome</keyword>
<sequence length="146" mass="16388">MTMTTFGAATSRSLRPSPTTILSRNAALSFESSILTGQHFNQWVSERDILAPDDTFWSPAVAQLPRFRFFLYINKQCLNTVIQFQDADNSNCFTRALLPPMIVTVIDASWTLDSVQDYMPQNKGGCSEVDGSDRNCVRRASWQRAG</sequence>
<name>A0A166R9J5_COLIC</name>
<dbReference type="EMBL" id="LFIW01002495">
    <property type="protein sequence ID" value="KZL68948.1"/>
    <property type="molecule type" value="Genomic_DNA"/>
</dbReference>
<evidence type="ECO:0000313" key="2">
    <source>
        <dbReference type="Proteomes" id="UP000076584"/>
    </source>
</evidence>
<proteinExistence type="predicted"/>
<dbReference type="AlphaFoldDB" id="A0A166R9J5"/>
<reference evidence="1 2" key="1">
    <citation type="submission" date="2015-06" db="EMBL/GenBank/DDBJ databases">
        <title>Survival trade-offs in plant roots during colonization by closely related pathogenic and mutualistic fungi.</title>
        <authorList>
            <person name="Hacquard S."/>
            <person name="Kracher B."/>
            <person name="Hiruma K."/>
            <person name="Weinman A."/>
            <person name="Muench P."/>
            <person name="Garrido Oter R."/>
            <person name="Ver Loren van Themaat E."/>
            <person name="Dallerey J.-F."/>
            <person name="Damm U."/>
            <person name="Henrissat B."/>
            <person name="Lespinet O."/>
            <person name="Thon M."/>
            <person name="Kemen E."/>
            <person name="McHardy A.C."/>
            <person name="Schulze-Lefert P."/>
            <person name="O'Connell R.J."/>
        </authorList>
    </citation>
    <scope>NUCLEOTIDE SEQUENCE [LARGE SCALE GENOMIC DNA]</scope>
    <source>
        <strain evidence="1 2">MAFF 238704</strain>
    </source>
</reference>
<dbReference type="Proteomes" id="UP000076584">
    <property type="component" value="Unassembled WGS sequence"/>
</dbReference>